<dbReference type="PANTHER" id="PTHR32059:SF0">
    <property type="entry name" value="RAB11-BINDING PROTEIN RELCH"/>
    <property type="match status" value="1"/>
</dbReference>
<name>A0A836K9Y5_9TRYP</name>
<dbReference type="EMBL" id="JAFEUZ010000036">
    <property type="protein sequence ID" value="KAG5464377.1"/>
    <property type="molecule type" value="Genomic_DNA"/>
</dbReference>
<feature type="region of interest" description="Disordered" evidence="1">
    <location>
        <begin position="624"/>
        <end position="648"/>
    </location>
</feature>
<dbReference type="GO" id="GO:0005802">
    <property type="term" value="C:trans-Golgi network"/>
    <property type="evidence" value="ECO:0007669"/>
    <property type="project" value="InterPro"/>
</dbReference>
<comment type="caution">
    <text evidence="2">The sequence shown here is derived from an EMBL/GenBank/DDBJ whole genome shotgun (WGS) entry which is preliminary data.</text>
</comment>
<protein>
    <submittedName>
        <fullName evidence="2">Uncharacterized protein</fullName>
    </submittedName>
</protein>
<feature type="region of interest" description="Disordered" evidence="1">
    <location>
        <begin position="683"/>
        <end position="713"/>
    </location>
</feature>
<dbReference type="InterPro" id="IPR011989">
    <property type="entry name" value="ARM-like"/>
</dbReference>
<evidence type="ECO:0000313" key="3">
    <source>
        <dbReference type="Proteomes" id="UP000673552"/>
    </source>
</evidence>
<feature type="region of interest" description="Disordered" evidence="1">
    <location>
        <begin position="331"/>
        <end position="353"/>
    </location>
</feature>
<dbReference type="GeneID" id="92510721"/>
<dbReference type="KEGG" id="lmat:92510721"/>
<dbReference type="GO" id="GO:0032367">
    <property type="term" value="P:intracellular cholesterol transport"/>
    <property type="evidence" value="ECO:0007669"/>
    <property type="project" value="InterPro"/>
</dbReference>
<proteinExistence type="predicted"/>
<dbReference type="PANTHER" id="PTHR32059">
    <property type="entry name" value="RAB11-BINDING PROTEIN RELCH"/>
    <property type="match status" value="1"/>
</dbReference>
<evidence type="ECO:0000256" key="1">
    <source>
        <dbReference type="SAM" id="MobiDB-lite"/>
    </source>
</evidence>
<feature type="compositionally biased region" description="Low complexity" evidence="1">
    <location>
        <begin position="683"/>
        <end position="692"/>
    </location>
</feature>
<evidence type="ECO:0000313" key="2">
    <source>
        <dbReference type="EMBL" id="KAG5464377.1"/>
    </source>
</evidence>
<dbReference type="Gene3D" id="1.25.10.10">
    <property type="entry name" value="Leucine-rich Repeat Variant"/>
    <property type="match status" value="2"/>
</dbReference>
<dbReference type="OrthoDB" id="1695393at2759"/>
<dbReference type="Proteomes" id="UP000673552">
    <property type="component" value="Chromosome 36"/>
</dbReference>
<organism evidence="2 3">
    <name type="scientific">Leishmania martiniquensis</name>
    <dbReference type="NCBI Taxonomy" id="1580590"/>
    <lineage>
        <taxon>Eukaryota</taxon>
        <taxon>Discoba</taxon>
        <taxon>Euglenozoa</taxon>
        <taxon>Kinetoplastea</taxon>
        <taxon>Metakinetoplastina</taxon>
        <taxon>Trypanosomatida</taxon>
        <taxon>Trypanosomatidae</taxon>
        <taxon>Leishmaniinae</taxon>
        <taxon>Leishmania</taxon>
    </lineage>
</organism>
<dbReference type="SUPFAM" id="SSF48371">
    <property type="entry name" value="ARM repeat"/>
    <property type="match status" value="1"/>
</dbReference>
<dbReference type="InterPro" id="IPR040362">
    <property type="entry name" value="RELCH"/>
</dbReference>
<sequence length="1058" mass="113626">MDTTSASAALGERGELSEQEVLGWLSRRGFTRAHAALVAEASSRALMHDDSPPRMCVTCDGAAEVTASDAVTTVAELQAELRDSVMEALSAYRDLTCDDDLFALLELWDPQLSSRYAARLAEYTEAKRSGLEKRALEAEESSARLRIRERELDAQLRQTVAIIADRLQTLASSVDPMRKDILIPLIRTVAVLGSSGTMRAAARHMMLTLYKRPMTEHRMAIVQEWLRVAQEAPSRSLEQEMIPELYTLVNAQAFERRLLALDCAASVAPLLRCAPQVRYSLCQGLLRPLCEDNTSVVRRELPRCFSLLWGGAADIGATATRDAHALAGSVSRSNMAGGTPPERSALHWPSTRPSAECSSGASFAPLSPIQKTFFMELLVRLATDSSSRTVRQAAQTQLCEVLYSVFLRDGVLLTRFVPLLLAVIQMEATQLLLLKGPDKNVSDADVFGARNASASAVAGGERRKGASEESSTSVAAALSLSNVMTLIQLLHAALRCAAAELLHSREAEGQRDGCEAGAASQTSSSLASAYVRVVLPFSYNLLSLLLSKLRFVSLVLCGGGGTLSGSDASTRLCGPLCALCATLASLAPLLGAEAWQEVAHYLEGSLLSNPQHGGEFTEVAESTLATAASTPSSPPSPPPQLLLPRSSPDVSLTQHSLERGRLLFVLSFFLFLCGDAATLPTGGAGAPAADDAASQEKKRDMTSGGAASPLRAPPFESFSREHIQGESLRFVARRISLSNEDLSCPRSAPLMACVHCVAALAPFATASHEMASGISGLVNFLVASPEVRQRLTAVVLAHDTCLALANERLKVSLLLEPLTPLLEDPQPSVKEAALSAVLSASVSLTESRAQERALRPVLRVADATGCTSRLTRCLLQQFYQLIQRMPAEPREALLYPQLAVLMDRLAELYVARVSQEGFPPASVAGPSPPLTSAMAEARNAPGEGGIGDSRDVSVQDWEDTMLALQALLNSIVKCAVVTPTLVYRYLLPGIQQLSSDGVLSRCSLVVRARWLRLRKNYFAFMENNNAIRLAAGRAVAPAGTPNVGKLLDRFKDELKRRL</sequence>
<dbReference type="GO" id="GO:0055037">
    <property type="term" value="C:recycling endosome"/>
    <property type="evidence" value="ECO:0007669"/>
    <property type="project" value="TreeGrafter"/>
</dbReference>
<keyword evidence="3" id="KW-1185">Reference proteome</keyword>
<dbReference type="RefSeq" id="XP_067174314.1">
    <property type="nucleotide sequence ID" value="XM_067318209.1"/>
</dbReference>
<reference evidence="2 3" key="1">
    <citation type="submission" date="2021-03" db="EMBL/GenBank/DDBJ databases">
        <title>Leishmania (Mundinia) martiniquensis Genome sequencing and assembly.</title>
        <authorList>
            <person name="Almutairi H."/>
            <person name="Gatherer D."/>
        </authorList>
    </citation>
    <scope>NUCLEOTIDE SEQUENCE [LARGE SCALE GENOMIC DNA]</scope>
    <source>
        <strain evidence="2">LSCM1</strain>
    </source>
</reference>
<feature type="compositionally biased region" description="Pro residues" evidence="1">
    <location>
        <begin position="632"/>
        <end position="641"/>
    </location>
</feature>
<accession>A0A836K9Y5</accession>
<dbReference type="AlphaFoldDB" id="A0A836K9Y5"/>
<gene>
    <name evidence="2" type="ORF">LSCM1_00560</name>
</gene>
<dbReference type="InterPro" id="IPR016024">
    <property type="entry name" value="ARM-type_fold"/>
</dbReference>